<sequence length="294" mass="31944">MDHAIEVNPAAVELVPGNGGQEEVNEVAVPNGEDGNDGAVHGAGGQVVALPAVAVEGEGEPAAGENGANADQVGGPWLFRIWSVSCIILIIAFSILVTLSRHKDDEVDIGSLIGTQVGTLFGSLIACIFIVPFVVRILLRARLKSRFIFLILIFLFHGWLVHIISDEKILYDVSFDVGTLLVLVAIRVWSKDDEHHISSTIVLQLLSVGIETLHCNSDCNLVCRVFKEPKHAKNYKVKAGCMIATAVLGSIVTICPRGNANFMDDFYHEFLPLDPASPLFNGWIPNWVPNLLQY</sequence>
<feature type="transmembrane region" description="Helical" evidence="1">
    <location>
        <begin position="109"/>
        <end position="135"/>
    </location>
</feature>
<protein>
    <submittedName>
        <fullName evidence="2">Uncharacterized protein</fullName>
    </submittedName>
</protein>
<name>A0A8S0TI64_OLEEU</name>
<organism evidence="2 3">
    <name type="scientific">Olea europaea subsp. europaea</name>
    <dbReference type="NCBI Taxonomy" id="158383"/>
    <lineage>
        <taxon>Eukaryota</taxon>
        <taxon>Viridiplantae</taxon>
        <taxon>Streptophyta</taxon>
        <taxon>Embryophyta</taxon>
        <taxon>Tracheophyta</taxon>
        <taxon>Spermatophyta</taxon>
        <taxon>Magnoliopsida</taxon>
        <taxon>eudicotyledons</taxon>
        <taxon>Gunneridae</taxon>
        <taxon>Pentapetalae</taxon>
        <taxon>asterids</taxon>
        <taxon>lamiids</taxon>
        <taxon>Lamiales</taxon>
        <taxon>Oleaceae</taxon>
        <taxon>Oleeae</taxon>
        <taxon>Olea</taxon>
    </lineage>
</organism>
<feature type="transmembrane region" description="Helical" evidence="1">
    <location>
        <begin position="77"/>
        <end position="97"/>
    </location>
</feature>
<comment type="caution">
    <text evidence="2">The sequence shown here is derived from an EMBL/GenBank/DDBJ whole genome shotgun (WGS) entry which is preliminary data.</text>
</comment>
<accession>A0A8S0TI64</accession>
<keyword evidence="3" id="KW-1185">Reference proteome</keyword>
<dbReference type="OrthoDB" id="925332at2759"/>
<keyword evidence="1" id="KW-0472">Membrane</keyword>
<dbReference type="AlphaFoldDB" id="A0A8S0TI64"/>
<dbReference type="EMBL" id="CACTIH010006033">
    <property type="protein sequence ID" value="CAA3003846.1"/>
    <property type="molecule type" value="Genomic_DNA"/>
</dbReference>
<feature type="transmembrane region" description="Helical" evidence="1">
    <location>
        <begin position="147"/>
        <end position="164"/>
    </location>
</feature>
<dbReference type="Gramene" id="OE9A084809T1">
    <property type="protein sequence ID" value="OE9A084809C1"/>
    <property type="gene ID" value="OE9A084809"/>
</dbReference>
<reference evidence="2 3" key="1">
    <citation type="submission" date="2019-12" db="EMBL/GenBank/DDBJ databases">
        <authorList>
            <person name="Alioto T."/>
            <person name="Alioto T."/>
            <person name="Gomez Garrido J."/>
        </authorList>
    </citation>
    <scope>NUCLEOTIDE SEQUENCE [LARGE SCALE GENOMIC DNA]</scope>
</reference>
<keyword evidence="1" id="KW-0812">Transmembrane</keyword>
<dbReference type="Proteomes" id="UP000594638">
    <property type="component" value="Unassembled WGS sequence"/>
</dbReference>
<evidence type="ECO:0000313" key="3">
    <source>
        <dbReference type="Proteomes" id="UP000594638"/>
    </source>
</evidence>
<keyword evidence="1" id="KW-1133">Transmembrane helix</keyword>
<evidence type="ECO:0000313" key="2">
    <source>
        <dbReference type="EMBL" id="CAA3003846.1"/>
    </source>
</evidence>
<proteinExistence type="predicted"/>
<gene>
    <name evidence="2" type="ORF">OLEA9_A084809</name>
</gene>
<evidence type="ECO:0000256" key="1">
    <source>
        <dbReference type="SAM" id="Phobius"/>
    </source>
</evidence>